<feature type="transmembrane region" description="Helical" evidence="2">
    <location>
        <begin position="290"/>
        <end position="307"/>
    </location>
</feature>
<keyword evidence="3" id="KW-0732">Signal</keyword>
<reference evidence="5" key="1">
    <citation type="journal article" date="2019" name="Int. J. Syst. Evol. Microbiol.">
        <title>The Global Catalogue of Microorganisms (GCM) 10K type strain sequencing project: providing services to taxonomists for standard genome sequencing and annotation.</title>
        <authorList>
            <consortium name="The Broad Institute Genomics Platform"/>
            <consortium name="The Broad Institute Genome Sequencing Center for Infectious Disease"/>
            <person name="Wu L."/>
            <person name="Ma J."/>
        </authorList>
    </citation>
    <scope>NUCLEOTIDE SEQUENCE [LARGE SCALE GENOMIC DNA]</scope>
    <source>
        <strain evidence="5">JCM 17316</strain>
    </source>
</reference>
<evidence type="ECO:0000313" key="5">
    <source>
        <dbReference type="Proteomes" id="UP001500266"/>
    </source>
</evidence>
<evidence type="ECO:0000313" key="4">
    <source>
        <dbReference type="EMBL" id="GAA4151746.1"/>
    </source>
</evidence>
<gene>
    <name evidence="4" type="ORF">GCM10022416_49350</name>
</gene>
<dbReference type="RefSeq" id="WP_345023974.1">
    <property type="nucleotide sequence ID" value="NZ_BAABDO010000096.1"/>
</dbReference>
<accession>A0ABP7ZAJ6</accession>
<sequence>MLSRSAGSPLVLGLAAAAILAVGATPVLAADDAPELAVKITASPGTTAEAGEFVTLSVTVMPANEEAQDLKDVTVSSVTRTPEDNTILEPECPPADCTIEVGDEKPTTVAKVTAKKSITEKTDVDVVVQIDYPDVGGKADETEQVTLTFTPSSEPSPSPSPTPTPTPTKSPTASPGKGKKPSGNEDSKDKDDDNDNDSGSDSGSGSSSGSGSGSSGSSGSNSSGSSYTPPSPNASFTPPASPGVSLPSIAPPSPSVAPGQSSPTPESRLRNNKAPVAQDLTFEQMASTQVAWLAALLAAFSVLLTQLRLGRRRAAGAAAVVRGSAAPKRSKGAHRRPRRGVFGK</sequence>
<keyword evidence="2" id="KW-0472">Membrane</keyword>
<dbReference type="EMBL" id="BAABDO010000096">
    <property type="protein sequence ID" value="GAA4151746.1"/>
    <property type="molecule type" value="Genomic_DNA"/>
</dbReference>
<evidence type="ECO:0000256" key="2">
    <source>
        <dbReference type="SAM" id="Phobius"/>
    </source>
</evidence>
<organism evidence="4 5">
    <name type="scientific">Actinomadura keratinilytica</name>
    <dbReference type="NCBI Taxonomy" id="547461"/>
    <lineage>
        <taxon>Bacteria</taxon>
        <taxon>Bacillati</taxon>
        <taxon>Actinomycetota</taxon>
        <taxon>Actinomycetes</taxon>
        <taxon>Streptosporangiales</taxon>
        <taxon>Thermomonosporaceae</taxon>
        <taxon>Actinomadura</taxon>
    </lineage>
</organism>
<keyword evidence="2" id="KW-1133">Transmembrane helix</keyword>
<feature type="compositionally biased region" description="Basic and acidic residues" evidence="1">
    <location>
        <begin position="182"/>
        <end position="191"/>
    </location>
</feature>
<keyword evidence="5" id="KW-1185">Reference proteome</keyword>
<comment type="caution">
    <text evidence="4">The sequence shown here is derived from an EMBL/GenBank/DDBJ whole genome shotgun (WGS) entry which is preliminary data.</text>
</comment>
<proteinExistence type="predicted"/>
<feature type="chain" id="PRO_5045946471" evidence="3">
    <location>
        <begin position="30"/>
        <end position="344"/>
    </location>
</feature>
<evidence type="ECO:0000256" key="3">
    <source>
        <dbReference type="SAM" id="SignalP"/>
    </source>
</evidence>
<feature type="compositionally biased region" description="Low complexity" evidence="1">
    <location>
        <begin position="217"/>
        <end position="226"/>
    </location>
</feature>
<feature type="signal peptide" evidence="3">
    <location>
        <begin position="1"/>
        <end position="29"/>
    </location>
</feature>
<name>A0ABP7ZAJ6_9ACTN</name>
<keyword evidence="2" id="KW-0812">Transmembrane</keyword>
<feature type="region of interest" description="Disordered" evidence="1">
    <location>
        <begin position="320"/>
        <end position="344"/>
    </location>
</feature>
<feature type="compositionally biased region" description="Basic residues" evidence="1">
    <location>
        <begin position="328"/>
        <end position="344"/>
    </location>
</feature>
<evidence type="ECO:0000256" key="1">
    <source>
        <dbReference type="SAM" id="MobiDB-lite"/>
    </source>
</evidence>
<dbReference type="Proteomes" id="UP001500266">
    <property type="component" value="Unassembled WGS sequence"/>
</dbReference>
<feature type="compositionally biased region" description="Gly residues" evidence="1">
    <location>
        <begin position="206"/>
        <end position="216"/>
    </location>
</feature>
<protein>
    <submittedName>
        <fullName evidence="4">Uncharacterized protein</fullName>
    </submittedName>
</protein>
<feature type="region of interest" description="Disordered" evidence="1">
    <location>
        <begin position="148"/>
        <end position="275"/>
    </location>
</feature>
<feature type="compositionally biased region" description="Pro residues" evidence="1">
    <location>
        <begin position="154"/>
        <end position="168"/>
    </location>
</feature>